<evidence type="ECO:0000259" key="12">
    <source>
        <dbReference type="PROSITE" id="PS50939"/>
    </source>
</evidence>
<dbReference type="PROSITE" id="PS50939">
    <property type="entry name" value="CYTOCHROME_B561"/>
    <property type="match status" value="1"/>
</dbReference>
<keyword evidence="4" id="KW-0349">Heme</keyword>
<dbReference type="InterPro" id="IPR006593">
    <property type="entry name" value="Cyt_b561/ferric_Rdtase_TM"/>
</dbReference>
<dbReference type="InterPro" id="IPR045150">
    <property type="entry name" value="CYB561D1/2"/>
</dbReference>
<keyword evidence="10 11" id="KW-0472">Membrane</keyword>
<gene>
    <name evidence="13" type="ORF">KFL_002260040</name>
</gene>
<evidence type="ECO:0000256" key="4">
    <source>
        <dbReference type="ARBA" id="ARBA00022617"/>
    </source>
</evidence>
<reference evidence="13 14" key="1">
    <citation type="journal article" date="2014" name="Nat. Commun.">
        <title>Klebsormidium flaccidum genome reveals primary factors for plant terrestrial adaptation.</title>
        <authorList>
            <person name="Hori K."/>
            <person name="Maruyama F."/>
            <person name="Fujisawa T."/>
            <person name="Togashi T."/>
            <person name="Yamamoto N."/>
            <person name="Seo M."/>
            <person name="Sato S."/>
            <person name="Yamada T."/>
            <person name="Mori H."/>
            <person name="Tajima N."/>
            <person name="Moriyama T."/>
            <person name="Ikeuchi M."/>
            <person name="Watanabe M."/>
            <person name="Wada H."/>
            <person name="Kobayashi K."/>
            <person name="Saito M."/>
            <person name="Masuda T."/>
            <person name="Sasaki-Sekimoto Y."/>
            <person name="Mashiguchi K."/>
            <person name="Awai K."/>
            <person name="Shimojima M."/>
            <person name="Masuda S."/>
            <person name="Iwai M."/>
            <person name="Nobusawa T."/>
            <person name="Narise T."/>
            <person name="Kondo S."/>
            <person name="Saito H."/>
            <person name="Sato R."/>
            <person name="Murakawa M."/>
            <person name="Ihara Y."/>
            <person name="Oshima-Yamada Y."/>
            <person name="Ohtaka K."/>
            <person name="Satoh M."/>
            <person name="Sonobe K."/>
            <person name="Ishii M."/>
            <person name="Ohtani R."/>
            <person name="Kanamori-Sato M."/>
            <person name="Honoki R."/>
            <person name="Miyazaki D."/>
            <person name="Mochizuki H."/>
            <person name="Umetsu J."/>
            <person name="Higashi K."/>
            <person name="Shibata D."/>
            <person name="Kamiya Y."/>
            <person name="Sato N."/>
            <person name="Nakamura Y."/>
            <person name="Tabata S."/>
            <person name="Ida S."/>
            <person name="Kurokawa K."/>
            <person name="Ohta H."/>
        </authorList>
    </citation>
    <scope>NUCLEOTIDE SEQUENCE [LARGE SCALE GENOMIC DNA]</scope>
    <source>
        <strain evidence="13 14">NIES-2285</strain>
    </source>
</reference>
<dbReference type="Gene3D" id="1.20.120.1770">
    <property type="match status" value="1"/>
</dbReference>
<evidence type="ECO:0000256" key="2">
    <source>
        <dbReference type="ARBA" id="ARBA00004141"/>
    </source>
</evidence>
<protein>
    <recommendedName>
        <fullName evidence="12">Cytochrome b561 domain-containing protein</fullName>
    </recommendedName>
</protein>
<dbReference type="OMA" id="THAILQI"/>
<dbReference type="AlphaFoldDB" id="A0A1Y1IAX0"/>
<dbReference type="Pfam" id="PF03188">
    <property type="entry name" value="Cytochrom_B561"/>
    <property type="match status" value="1"/>
</dbReference>
<organism evidence="13 14">
    <name type="scientific">Klebsormidium nitens</name>
    <name type="common">Green alga</name>
    <name type="synonym">Ulothrix nitens</name>
    <dbReference type="NCBI Taxonomy" id="105231"/>
    <lineage>
        <taxon>Eukaryota</taxon>
        <taxon>Viridiplantae</taxon>
        <taxon>Streptophyta</taxon>
        <taxon>Klebsormidiophyceae</taxon>
        <taxon>Klebsormidiales</taxon>
        <taxon>Klebsormidiaceae</taxon>
        <taxon>Klebsormidium</taxon>
    </lineage>
</organism>
<dbReference type="GO" id="GO:0046872">
    <property type="term" value="F:metal ion binding"/>
    <property type="evidence" value="ECO:0007669"/>
    <property type="project" value="UniProtKB-KW"/>
</dbReference>
<keyword evidence="3" id="KW-0813">Transport</keyword>
<keyword evidence="5 11" id="KW-0812">Transmembrane</keyword>
<evidence type="ECO:0000256" key="10">
    <source>
        <dbReference type="ARBA" id="ARBA00023136"/>
    </source>
</evidence>
<comment type="subcellular location">
    <subcellularLocation>
        <location evidence="2">Membrane</location>
        <topology evidence="2">Multi-pass membrane protein</topology>
    </subcellularLocation>
</comment>
<keyword evidence="9" id="KW-0408">Iron</keyword>
<keyword evidence="6" id="KW-0479">Metal-binding</keyword>
<dbReference type="CDD" id="cd08760">
    <property type="entry name" value="Cyt_b561_FRRS1_like"/>
    <property type="match status" value="1"/>
</dbReference>
<feature type="domain" description="Cytochrome b561" evidence="12">
    <location>
        <begin position="1"/>
        <end position="170"/>
    </location>
</feature>
<evidence type="ECO:0000256" key="9">
    <source>
        <dbReference type="ARBA" id="ARBA00023004"/>
    </source>
</evidence>
<dbReference type="GO" id="GO:0016491">
    <property type="term" value="F:oxidoreductase activity"/>
    <property type="evidence" value="ECO:0000318"/>
    <property type="project" value="GO_Central"/>
</dbReference>
<feature type="transmembrane region" description="Helical" evidence="11">
    <location>
        <begin position="6"/>
        <end position="28"/>
    </location>
</feature>
<proteinExistence type="predicted"/>
<dbReference type="GO" id="GO:0140575">
    <property type="term" value="F:transmembrane monodehydroascorbate reductase activity"/>
    <property type="evidence" value="ECO:0007669"/>
    <property type="project" value="InterPro"/>
</dbReference>
<accession>A0A1Y1IAX0</accession>
<keyword evidence="7" id="KW-0249">Electron transport</keyword>
<name>A0A1Y1IAX0_KLENI</name>
<evidence type="ECO:0000256" key="3">
    <source>
        <dbReference type="ARBA" id="ARBA00022448"/>
    </source>
</evidence>
<evidence type="ECO:0000313" key="13">
    <source>
        <dbReference type="EMBL" id="GAQ85248.1"/>
    </source>
</evidence>
<evidence type="ECO:0000256" key="5">
    <source>
        <dbReference type="ARBA" id="ARBA00022692"/>
    </source>
</evidence>
<evidence type="ECO:0000256" key="1">
    <source>
        <dbReference type="ARBA" id="ARBA00001970"/>
    </source>
</evidence>
<sequence>MADSKALFLTHGALMFLAFGVFFPLAIIAVKALRGSTRRFVAVHIALNVLGWILATIAIIIAYAKFDAMDTMHARIGTTVIILVWLQPFAALLRPKVGTPIRPFWFVLHWLFGTGIIVLGWANIFFGIDIYRDTGFAGKARNIYILYGVWIGILGLIILFLDKLPQLPGMARGDNDVKPGVNGHPTIPKVGGPTKEYHTEAPANVV</sequence>
<evidence type="ECO:0000256" key="6">
    <source>
        <dbReference type="ARBA" id="ARBA00022723"/>
    </source>
</evidence>
<feature type="transmembrane region" description="Helical" evidence="11">
    <location>
        <begin position="40"/>
        <end position="64"/>
    </location>
</feature>
<feature type="transmembrane region" description="Helical" evidence="11">
    <location>
        <begin position="76"/>
        <end position="93"/>
    </location>
</feature>
<feature type="transmembrane region" description="Helical" evidence="11">
    <location>
        <begin position="143"/>
        <end position="161"/>
    </location>
</feature>
<dbReference type="PANTHER" id="PTHR15422">
    <property type="entry name" value="OS05G0565100 PROTEIN"/>
    <property type="match status" value="1"/>
</dbReference>
<dbReference type="GO" id="GO:0016020">
    <property type="term" value="C:membrane"/>
    <property type="evidence" value="ECO:0007669"/>
    <property type="project" value="UniProtKB-SubCell"/>
</dbReference>
<dbReference type="STRING" id="105231.A0A1Y1IAX0"/>
<keyword evidence="8 11" id="KW-1133">Transmembrane helix</keyword>
<dbReference type="SMART" id="SM00665">
    <property type="entry name" value="B561"/>
    <property type="match status" value="1"/>
</dbReference>
<evidence type="ECO:0000256" key="7">
    <source>
        <dbReference type="ARBA" id="ARBA00022982"/>
    </source>
</evidence>
<dbReference type="EMBL" id="DF237175">
    <property type="protein sequence ID" value="GAQ85248.1"/>
    <property type="molecule type" value="Genomic_DNA"/>
</dbReference>
<dbReference type="OrthoDB" id="19261at2759"/>
<evidence type="ECO:0000313" key="14">
    <source>
        <dbReference type="Proteomes" id="UP000054558"/>
    </source>
</evidence>
<evidence type="ECO:0000256" key="8">
    <source>
        <dbReference type="ARBA" id="ARBA00022989"/>
    </source>
</evidence>
<feature type="transmembrane region" description="Helical" evidence="11">
    <location>
        <begin position="105"/>
        <end position="131"/>
    </location>
</feature>
<evidence type="ECO:0000256" key="11">
    <source>
        <dbReference type="SAM" id="Phobius"/>
    </source>
</evidence>
<keyword evidence="14" id="KW-1185">Reference proteome</keyword>
<dbReference type="PANTHER" id="PTHR15422:SF24">
    <property type="entry name" value="DOMON RELATED DOMAIN-CONTAINING PROTEIN"/>
    <property type="match status" value="1"/>
</dbReference>
<dbReference type="Proteomes" id="UP000054558">
    <property type="component" value="Unassembled WGS sequence"/>
</dbReference>
<comment type="cofactor">
    <cofactor evidence="1">
        <name>heme b</name>
        <dbReference type="ChEBI" id="CHEBI:60344"/>
    </cofactor>
</comment>